<dbReference type="SUPFAM" id="SSF53850">
    <property type="entry name" value="Periplasmic binding protein-like II"/>
    <property type="match status" value="1"/>
</dbReference>
<dbReference type="Proteomes" id="UP000284605">
    <property type="component" value="Unassembled WGS sequence"/>
</dbReference>
<dbReference type="PROSITE" id="PS51318">
    <property type="entry name" value="TAT"/>
    <property type="match status" value="1"/>
</dbReference>
<gene>
    <name evidence="6" type="ORF">D3874_02710</name>
</gene>
<keyword evidence="3" id="KW-0813">Transport</keyword>
<comment type="subcellular location">
    <subcellularLocation>
        <location evidence="1">Periplasm</location>
    </subcellularLocation>
</comment>
<keyword evidence="7" id="KW-1185">Reference proteome</keyword>
<comment type="caution">
    <text evidence="6">The sequence shown here is derived from an EMBL/GenBank/DDBJ whole genome shotgun (WGS) entry which is preliminary data.</text>
</comment>
<evidence type="ECO:0000256" key="4">
    <source>
        <dbReference type="ARBA" id="ARBA00022729"/>
    </source>
</evidence>
<dbReference type="Gene3D" id="3.10.105.10">
    <property type="entry name" value="Dipeptide-binding Protein, Domain 3"/>
    <property type="match status" value="1"/>
</dbReference>
<protein>
    <submittedName>
        <fullName evidence="6">Peptide ABC transporter substrate-binding protein</fullName>
    </submittedName>
</protein>
<dbReference type="InterPro" id="IPR030678">
    <property type="entry name" value="Peptide/Ni-bd"/>
</dbReference>
<evidence type="ECO:0000313" key="6">
    <source>
        <dbReference type="EMBL" id="RJF94744.1"/>
    </source>
</evidence>
<evidence type="ECO:0000256" key="2">
    <source>
        <dbReference type="ARBA" id="ARBA00005695"/>
    </source>
</evidence>
<dbReference type="Gene3D" id="3.40.190.10">
    <property type="entry name" value="Periplasmic binding protein-like II"/>
    <property type="match status" value="1"/>
</dbReference>
<dbReference type="PIRSF" id="PIRSF002741">
    <property type="entry name" value="MppA"/>
    <property type="match status" value="1"/>
</dbReference>
<proteinExistence type="inferred from homology"/>
<evidence type="ECO:0000259" key="5">
    <source>
        <dbReference type="Pfam" id="PF00496"/>
    </source>
</evidence>
<evidence type="ECO:0000313" key="7">
    <source>
        <dbReference type="Proteomes" id="UP000284605"/>
    </source>
</evidence>
<organism evidence="6 7">
    <name type="scientific">Oleomonas cavernae</name>
    <dbReference type="NCBI Taxonomy" id="2320859"/>
    <lineage>
        <taxon>Bacteria</taxon>
        <taxon>Pseudomonadati</taxon>
        <taxon>Pseudomonadota</taxon>
        <taxon>Alphaproteobacteria</taxon>
        <taxon>Acetobacterales</taxon>
        <taxon>Acetobacteraceae</taxon>
        <taxon>Oleomonas</taxon>
    </lineage>
</organism>
<dbReference type="AlphaFoldDB" id="A0A418WU05"/>
<dbReference type="GO" id="GO:0030288">
    <property type="term" value="C:outer membrane-bounded periplasmic space"/>
    <property type="evidence" value="ECO:0007669"/>
    <property type="project" value="UniProtKB-ARBA"/>
</dbReference>
<dbReference type="PANTHER" id="PTHR30290:SF10">
    <property type="entry name" value="PERIPLASMIC OLIGOPEPTIDE-BINDING PROTEIN-RELATED"/>
    <property type="match status" value="1"/>
</dbReference>
<evidence type="ECO:0000256" key="3">
    <source>
        <dbReference type="ARBA" id="ARBA00022448"/>
    </source>
</evidence>
<dbReference type="InterPro" id="IPR039424">
    <property type="entry name" value="SBP_5"/>
</dbReference>
<dbReference type="GO" id="GO:1904680">
    <property type="term" value="F:peptide transmembrane transporter activity"/>
    <property type="evidence" value="ECO:0007669"/>
    <property type="project" value="TreeGrafter"/>
</dbReference>
<comment type="similarity">
    <text evidence="2">Belongs to the bacterial solute-binding protein 5 family.</text>
</comment>
<dbReference type="PANTHER" id="PTHR30290">
    <property type="entry name" value="PERIPLASMIC BINDING COMPONENT OF ABC TRANSPORTER"/>
    <property type="match status" value="1"/>
</dbReference>
<feature type="domain" description="Solute-binding protein family 5" evidence="5">
    <location>
        <begin position="88"/>
        <end position="433"/>
    </location>
</feature>
<dbReference type="EMBL" id="QYUK01000008">
    <property type="protein sequence ID" value="RJF94744.1"/>
    <property type="molecule type" value="Genomic_DNA"/>
</dbReference>
<dbReference type="InterPro" id="IPR000914">
    <property type="entry name" value="SBP_5_dom"/>
</dbReference>
<dbReference type="Gene3D" id="3.90.76.10">
    <property type="entry name" value="Dipeptide-binding Protein, Domain 1"/>
    <property type="match status" value="1"/>
</dbReference>
<dbReference type="InterPro" id="IPR006311">
    <property type="entry name" value="TAT_signal"/>
</dbReference>
<dbReference type="GO" id="GO:0015833">
    <property type="term" value="P:peptide transport"/>
    <property type="evidence" value="ECO:0007669"/>
    <property type="project" value="TreeGrafter"/>
</dbReference>
<dbReference type="RefSeq" id="WP_119776181.1">
    <property type="nucleotide sequence ID" value="NZ_QYUK01000008.1"/>
</dbReference>
<accession>A0A418WU05</accession>
<keyword evidence="4" id="KW-0732">Signal</keyword>
<reference evidence="6 7" key="1">
    <citation type="submission" date="2018-09" db="EMBL/GenBank/DDBJ databases">
        <authorList>
            <person name="Zhu H."/>
        </authorList>
    </citation>
    <scope>NUCLEOTIDE SEQUENCE [LARGE SCALE GENOMIC DNA]</scope>
    <source>
        <strain evidence="6 7">K1W22B-8</strain>
    </source>
</reference>
<evidence type="ECO:0000256" key="1">
    <source>
        <dbReference type="ARBA" id="ARBA00004418"/>
    </source>
</evidence>
<dbReference type="GO" id="GO:0043190">
    <property type="term" value="C:ATP-binding cassette (ABC) transporter complex"/>
    <property type="evidence" value="ECO:0007669"/>
    <property type="project" value="InterPro"/>
</dbReference>
<name>A0A418WU05_9PROT</name>
<dbReference type="Pfam" id="PF00496">
    <property type="entry name" value="SBP_bac_5"/>
    <property type="match status" value="1"/>
</dbReference>
<sequence length="521" mass="58063">MNEFQLNRRQILVGASVLGAGAVAAMSSGRLAFAAQGKILRVQNDKDISVIDPANRSGWWEETAMFAIFQGLIQYKSGTEWEWRLDAAEELDATDPVAIKFRLKKGLQWTNGFGELTSADVKFSYERIGDPKYNAGYQTDWAPLKEVEIIDKYSGIIRLTKPFPPLFRSTLPHGSGLIVCKAALEKNNNTMTTDPFATSGPYKIGQWLPREKLILVRNELWAGDKPYFDEIHLVPITDLKTAEIGFQSGDLDVTKVSMSSIPQMKAAADPNVQMRALPALKYIWMGINVEHPKLKDLKIRRAIQQGVDVPTVIQAAYFGEAAVAYGTVPPSVPGHRSKNIYPFDPAASKKLLAEAGATNLKIRLDLPADTDRITMAQVIQSQLKEVGIEIEVNPMDRGAFEEQFMESHGDAWKDTQMFIVEFSTPPDASWATTWLTCSQVGSWNWQRLCDKDYDAINDKATYELDDKQRTADFIKAQDMLEESGAYVFLTHGSNVWVNHPSLNAALSPDGQWLILRDVAAA</sequence>
<dbReference type="OrthoDB" id="9803988at2"/>